<proteinExistence type="predicted"/>
<organism evidence="2 3">
    <name type="scientific">Tegillarca granosa</name>
    <name type="common">Malaysian cockle</name>
    <name type="synonym">Anadara granosa</name>
    <dbReference type="NCBI Taxonomy" id="220873"/>
    <lineage>
        <taxon>Eukaryota</taxon>
        <taxon>Metazoa</taxon>
        <taxon>Spiralia</taxon>
        <taxon>Lophotrochozoa</taxon>
        <taxon>Mollusca</taxon>
        <taxon>Bivalvia</taxon>
        <taxon>Autobranchia</taxon>
        <taxon>Pteriomorphia</taxon>
        <taxon>Arcoida</taxon>
        <taxon>Arcoidea</taxon>
        <taxon>Arcidae</taxon>
        <taxon>Tegillarca</taxon>
    </lineage>
</organism>
<evidence type="ECO:0000313" key="2">
    <source>
        <dbReference type="EMBL" id="KAJ8299144.1"/>
    </source>
</evidence>
<feature type="region of interest" description="Disordered" evidence="1">
    <location>
        <begin position="37"/>
        <end position="151"/>
    </location>
</feature>
<protein>
    <submittedName>
        <fullName evidence="2">Uncharacterized protein</fullName>
    </submittedName>
</protein>
<dbReference type="EMBL" id="JARBDR010000921">
    <property type="protein sequence ID" value="KAJ8299144.1"/>
    <property type="molecule type" value="Genomic_DNA"/>
</dbReference>
<feature type="compositionally biased region" description="Basic and acidic residues" evidence="1">
    <location>
        <begin position="58"/>
        <end position="72"/>
    </location>
</feature>
<name>A0ABQ9E4J6_TEGGR</name>
<dbReference type="Proteomes" id="UP001217089">
    <property type="component" value="Unassembled WGS sequence"/>
</dbReference>
<feature type="compositionally biased region" description="Polar residues" evidence="1">
    <location>
        <begin position="48"/>
        <end position="57"/>
    </location>
</feature>
<feature type="compositionally biased region" description="Basic and acidic residues" evidence="1">
    <location>
        <begin position="121"/>
        <end position="130"/>
    </location>
</feature>
<comment type="caution">
    <text evidence="2">The sequence shown here is derived from an EMBL/GenBank/DDBJ whole genome shotgun (WGS) entry which is preliminary data.</text>
</comment>
<evidence type="ECO:0000256" key="1">
    <source>
        <dbReference type="SAM" id="MobiDB-lite"/>
    </source>
</evidence>
<sequence length="151" mass="16810">MRKLNKGRIERLQFYNHVDSYVKSVETVLNSGSLLSVLPEGEGDVKDSNSSGGNQAETKAEARETTDNKIRETTNNTVRQDMDNVPRETTNNIPREDTGILSYSNYNNNTNAQNSLSSSKDSADKEKTDQENNNNNNNDNKETPVIVPVNS</sequence>
<keyword evidence="3" id="KW-1185">Reference proteome</keyword>
<evidence type="ECO:0000313" key="3">
    <source>
        <dbReference type="Proteomes" id="UP001217089"/>
    </source>
</evidence>
<feature type="compositionally biased region" description="Low complexity" evidence="1">
    <location>
        <begin position="101"/>
        <end position="119"/>
    </location>
</feature>
<accession>A0ABQ9E4J6</accession>
<reference evidence="2 3" key="1">
    <citation type="submission" date="2022-12" db="EMBL/GenBank/DDBJ databases">
        <title>Chromosome-level genome of Tegillarca granosa.</title>
        <authorList>
            <person name="Kim J."/>
        </authorList>
    </citation>
    <scope>NUCLEOTIDE SEQUENCE [LARGE SCALE GENOMIC DNA]</scope>
    <source>
        <strain evidence="2">Teg-2019</strain>
        <tissue evidence="2">Adductor muscle</tissue>
    </source>
</reference>
<gene>
    <name evidence="2" type="ORF">KUTeg_023204</name>
</gene>